<evidence type="ECO:0000313" key="3">
    <source>
        <dbReference type="Proteomes" id="UP000479710"/>
    </source>
</evidence>
<reference evidence="2 3" key="1">
    <citation type="submission" date="2019-11" db="EMBL/GenBank/DDBJ databases">
        <title>Whole genome sequence of Oryza granulata.</title>
        <authorList>
            <person name="Li W."/>
        </authorList>
    </citation>
    <scope>NUCLEOTIDE SEQUENCE [LARGE SCALE GENOMIC DNA]</scope>
    <source>
        <strain evidence="3">cv. Menghai</strain>
        <tissue evidence="2">Leaf</tissue>
    </source>
</reference>
<organism evidence="2 3">
    <name type="scientific">Oryza meyeriana var. granulata</name>
    <dbReference type="NCBI Taxonomy" id="110450"/>
    <lineage>
        <taxon>Eukaryota</taxon>
        <taxon>Viridiplantae</taxon>
        <taxon>Streptophyta</taxon>
        <taxon>Embryophyta</taxon>
        <taxon>Tracheophyta</taxon>
        <taxon>Spermatophyta</taxon>
        <taxon>Magnoliopsida</taxon>
        <taxon>Liliopsida</taxon>
        <taxon>Poales</taxon>
        <taxon>Poaceae</taxon>
        <taxon>BOP clade</taxon>
        <taxon>Oryzoideae</taxon>
        <taxon>Oryzeae</taxon>
        <taxon>Oryzinae</taxon>
        <taxon>Oryza</taxon>
        <taxon>Oryza meyeriana</taxon>
    </lineage>
</organism>
<sequence length="120" mass="13445">MADFSATGSPHRFFSSGGLGTPGTSLSPSCTNKQGPVTAEEKNQKSCPRKQASRALRKKVEQKKNELLKLLLQMKNLPSCDECLLHKEEQLIRFLQELQASKRRERPSTMEEVVIALDKC</sequence>
<proteinExistence type="predicted"/>
<evidence type="ECO:0000256" key="1">
    <source>
        <dbReference type="SAM" id="MobiDB-lite"/>
    </source>
</evidence>
<dbReference type="EMBL" id="SPHZ02000006">
    <property type="protein sequence ID" value="KAF0912712.1"/>
    <property type="molecule type" value="Genomic_DNA"/>
</dbReference>
<name>A0A6G1DKH2_9ORYZ</name>
<comment type="caution">
    <text evidence="2">The sequence shown here is derived from an EMBL/GenBank/DDBJ whole genome shotgun (WGS) entry which is preliminary data.</text>
</comment>
<dbReference type="AlphaFoldDB" id="A0A6G1DKH2"/>
<accession>A0A6G1DKH2</accession>
<dbReference type="Proteomes" id="UP000479710">
    <property type="component" value="Unassembled WGS sequence"/>
</dbReference>
<keyword evidence="3" id="KW-1185">Reference proteome</keyword>
<protein>
    <submittedName>
        <fullName evidence="2">Uncharacterized protein</fullName>
    </submittedName>
</protein>
<gene>
    <name evidence="2" type="ORF">E2562_018960</name>
</gene>
<evidence type="ECO:0000313" key="2">
    <source>
        <dbReference type="EMBL" id="KAF0912712.1"/>
    </source>
</evidence>
<feature type="region of interest" description="Disordered" evidence="1">
    <location>
        <begin position="1"/>
        <end position="58"/>
    </location>
</feature>
<feature type="compositionally biased region" description="Basic residues" evidence="1">
    <location>
        <begin position="47"/>
        <end position="57"/>
    </location>
</feature>